<feature type="region of interest" description="Disordered" evidence="1">
    <location>
        <begin position="48"/>
        <end position="71"/>
    </location>
</feature>
<protein>
    <recommendedName>
        <fullName evidence="2">5'-3' exoribonuclease 1 SH3-like domain-containing protein</fullName>
    </recommendedName>
</protein>
<organism evidence="3 4">
    <name type="scientific">Cichlidogyrus casuarinus</name>
    <dbReference type="NCBI Taxonomy" id="1844966"/>
    <lineage>
        <taxon>Eukaryota</taxon>
        <taxon>Metazoa</taxon>
        <taxon>Spiralia</taxon>
        <taxon>Lophotrochozoa</taxon>
        <taxon>Platyhelminthes</taxon>
        <taxon>Monogenea</taxon>
        <taxon>Monopisthocotylea</taxon>
        <taxon>Dactylogyridea</taxon>
        <taxon>Ancyrocephalidae</taxon>
        <taxon>Cichlidogyrus</taxon>
    </lineage>
</organism>
<dbReference type="Gene3D" id="2.30.30.750">
    <property type="match status" value="1"/>
</dbReference>
<accession>A0ABD2Q840</accession>
<evidence type="ECO:0000313" key="3">
    <source>
        <dbReference type="EMBL" id="KAL3315736.1"/>
    </source>
</evidence>
<dbReference type="EMBL" id="JBJKFK010000677">
    <property type="protein sequence ID" value="KAL3315736.1"/>
    <property type="molecule type" value="Genomic_DNA"/>
</dbReference>
<reference evidence="3 4" key="1">
    <citation type="submission" date="2024-11" db="EMBL/GenBank/DDBJ databases">
        <title>Adaptive evolution of stress response genes in parasites aligns with host niche diversity.</title>
        <authorList>
            <person name="Hahn C."/>
            <person name="Resl P."/>
        </authorList>
    </citation>
    <scope>NUCLEOTIDE SEQUENCE [LARGE SCALE GENOMIC DNA]</scope>
    <source>
        <strain evidence="3">EGGRZ-B1_66</strain>
        <tissue evidence="3">Body</tissue>
    </source>
</reference>
<dbReference type="Proteomes" id="UP001626550">
    <property type="component" value="Unassembled WGS sequence"/>
</dbReference>
<evidence type="ECO:0000259" key="2">
    <source>
        <dbReference type="Pfam" id="PF18129"/>
    </source>
</evidence>
<dbReference type="AlphaFoldDB" id="A0ABD2Q840"/>
<proteinExistence type="predicted"/>
<feature type="domain" description="5'-3' exoribonuclease 1 SH3-like" evidence="2">
    <location>
        <begin position="115"/>
        <end position="143"/>
    </location>
</feature>
<name>A0ABD2Q840_9PLAT</name>
<dbReference type="InterPro" id="IPR041385">
    <property type="entry name" value="SH3_12"/>
</dbReference>
<dbReference type="Pfam" id="PF18129">
    <property type="entry name" value="SH3_12"/>
    <property type="match status" value="1"/>
</dbReference>
<sequence>MEELQTWLSEAGHKDCPRLSQNSEALSEQWIQRVNQCLTGHQSAKARKQAEVVATEASSEESSASWKSKRPKNWNHMEPVLVDPQLLVSNLFDGSDLNPVTAAKSVQFDQVMDEANFNLFQRVMFIRQGHSIPIGHRGTVIGLNRTCE</sequence>
<dbReference type="InterPro" id="IPR047008">
    <property type="entry name" value="XRN1_SH3_sf"/>
</dbReference>
<feature type="compositionally biased region" description="Low complexity" evidence="1">
    <location>
        <begin position="51"/>
        <end position="65"/>
    </location>
</feature>
<keyword evidence="4" id="KW-1185">Reference proteome</keyword>
<evidence type="ECO:0000313" key="4">
    <source>
        <dbReference type="Proteomes" id="UP001626550"/>
    </source>
</evidence>
<gene>
    <name evidence="3" type="ORF">Ciccas_005627</name>
</gene>
<evidence type="ECO:0000256" key="1">
    <source>
        <dbReference type="SAM" id="MobiDB-lite"/>
    </source>
</evidence>
<comment type="caution">
    <text evidence="3">The sequence shown here is derived from an EMBL/GenBank/DDBJ whole genome shotgun (WGS) entry which is preliminary data.</text>
</comment>